<name>A0AA35ZY32_LACSI</name>
<dbReference type="PANTHER" id="PTHR47718:SF13">
    <property type="entry name" value="OS09G0290500 PROTEIN"/>
    <property type="match status" value="1"/>
</dbReference>
<dbReference type="AlphaFoldDB" id="A0AA35ZY32"/>
<dbReference type="Proteomes" id="UP001177003">
    <property type="component" value="Chromosome 9"/>
</dbReference>
<protein>
    <recommendedName>
        <fullName evidence="3">Protein FAR1-RELATED SEQUENCE</fullName>
    </recommendedName>
</protein>
<accession>A0AA35ZY32</accession>
<dbReference type="PANTHER" id="PTHR47718">
    <property type="entry name" value="OS01G0519700 PROTEIN"/>
    <property type="match status" value="1"/>
</dbReference>
<dbReference type="EMBL" id="OX465085">
    <property type="protein sequence ID" value="CAI9301028.1"/>
    <property type="molecule type" value="Genomic_DNA"/>
</dbReference>
<organism evidence="1 2">
    <name type="scientific">Lactuca saligna</name>
    <name type="common">Willowleaf lettuce</name>
    <dbReference type="NCBI Taxonomy" id="75948"/>
    <lineage>
        <taxon>Eukaryota</taxon>
        <taxon>Viridiplantae</taxon>
        <taxon>Streptophyta</taxon>
        <taxon>Embryophyta</taxon>
        <taxon>Tracheophyta</taxon>
        <taxon>Spermatophyta</taxon>
        <taxon>Magnoliopsida</taxon>
        <taxon>eudicotyledons</taxon>
        <taxon>Gunneridae</taxon>
        <taxon>Pentapetalae</taxon>
        <taxon>asterids</taxon>
        <taxon>campanulids</taxon>
        <taxon>Asterales</taxon>
        <taxon>Asteraceae</taxon>
        <taxon>Cichorioideae</taxon>
        <taxon>Cichorieae</taxon>
        <taxon>Lactucinae</taxon>
        <taxon>Lactuca</taxon>
    </lineage>
</organism>
<keyword evidence="2" id="KW-1185">Reference proteome</keyword>
<evidence type="ECO:0000313" key="1">
    <source>
        <dbReference type="EMBL" id="CAI9301028.1"/>
    </source>
</evidence>
<sequence>MDSYAKRRLKSNDYAGIPLNKSFHSLVVEAKGYGNLSFGETDCRSYIAKVRQLRLGQGDAETLRNYFVHMQKRSSNFFYVIDMDDEGCMQNVFWQMQDLGQHLMSGENAKQFDHLCSDFYEVAHIANSHENNVNLIVEDVHVLDSTKKLLPPLQVLEKTDNIQQDPTGLSRERGAISYNDEPNYQFDLNLSV</sequence>
<reference evidence="1" key="1">
    <citation type="submission" date="2023-04" db="EMBL/GenBank/DDBJ databases">
        <authorList>
            <person name="Vijverberg K."/>
            <person name="Xiong W."/>
            <person name="Schranz E."/>
        </authorList>
    </citation>
    <scope>NUCLEOTIDE SEQUENCE</scope>
</reference>
<proteinExistence type="predicted"/>
<gene>
    <name evidence="1" type="ORF">LSALG_LOCUS39615</name>
</gene>
<evidence type="ECO:0008006" key="3">
    <source>
        <dbReference type="Google" id="ProtNLM"/>
    </source>
</evidence>
<evidence type="ECO:0000313" key="2">
    <source>
        <dbReference type="Proteomes" id="UP001177003"/>
    </source>
</evidence>